<dbReference type="RefSeq" id="WP_208814737.1">
    <property type="nucleotide sequence ID" value="NZ_WVUH01000147.1"/>
</dbReference>
<evidence type="ECO:0000259" key="6">
    <source>
        <dbReference type="Pfam" id="PF02668"/>
    </source>
</evidence>
<evidence type="ECO:0000256" key="4">
    <source>
        <dbReference type="ARBA" id="ARBA00023004"/>
    </source>
</evidence>
<evidence type="ECO:0000256" key="3">
    <source>
        <dbReference type="ARBA" id="ARBA00023002"/>
    </source>
</evidence>
<organism evidence="7 8">
    <name type="scientific">Micromonospora echinofusca</name>
    <dbReference type="NCBI Taxonomy" id="47858"/>
    <lineage>
        <taxon>Bacteria</taxon>
        <taxon>Bacillati</taxon>
        <taxon>Actinomycetota</taxon>
        <taxon>Actinomycetes</taxon>
        <taxon>Micromonosporales</taxon>
        <taxon>Micromonosporaceae</taxon>
        <taxon>Micromonospora</taxon>
    </lineage>
</organism>
<accession>A0ABS3VTG0</accession>
<proteinExistence type="inferred from homology"/>
<evidence type="ECO:0000256" key="1">
    <source>
        <dbReference type="ARBA" id="ARBA00008425"/>
    </source>
</evidence>
<dbReference type="Gene3D" id="3.60.130.10">
    <property type="entry name" value="Clavaminate synthase-like"/>
    <property type="match status" value="1"/>
</dbReference>
<sequence length="341" mass="37660">MYRSLDVHDVRHPPRETPRYDLTPGERDQMDRAVRTLRGRATVVGAPRTVDSARLLNGSLPEGLIAALEDFRRFGNDAGVLTVRNLPVPAGLPPTPTVPNSVPVDCGVSVAVLLLVMSRLGDPISYTEEKHGALVHDICPVPGEEEQQQNTGSVYFELHTENAFHANRPDFVGLLCLRPDHERRAASITSSIREALHLLSAEEAALLRQPRFRTRLAPSFCRDADVRPYLAPAPVLGGTSRYPTMTVDFDDTAATDEEAERALVALHGALQRVRRESVLLAGDLSIIDNSTTVHGRSAFTPCYDGQDRWLQRMFVVHSLRGALDVLAVENNYRCRPLAVPR</sequence>
<dbReference type="InterPro" id="IPR042098">
    <property type="entry name" value="TauD-like_sf"/>
</dbReference>
<protein>
    <submittedName>
        <fullName evidence="7">L-asparagine oxygenase</fullName>
    </submittedName>
</protein>
<evidence type="ECO:0000256" key="5">
    <source>
        <dbReference type="SAM" id="MobiDB-lite"/>
    </source>
</evidence>
<feature type="region of interest" description="Disordered" evidence="5">
    <location>
        <begin position="1"/>
        <end position="28"/>
    </location>
</feature>
<feature type="domain" description="TauD/TfdA-like" evidence="6">
    <location>
        <begin position="121"/>
        <end position="313"/>
    </location>
</feature>
<gene>
    <name evidence="7" type="ORF">GSF22_17695</name>
</gene>
<name>A0ABS3VTG0_MICEH</name>
<dbReference type="SUPFAM" id="SSF51197">
    <property type="entry name" value="Clavaminate synthase-like"/>
    <property type="match status" value="1"/>
</dbReference>
<keyword evidence="4" id="KW-0408">Iron</keyword>
<dbReference type="Proteomes" id="UP000823521">
    <property type="component" value="Unassembled WGS sequence"/>
</dbReference>
<keyword evidence="3" id="KW-0560">Oxidoreductase</keyword>
<keyword evidence="8" id="KW-1185">Reference proteome</keyword>
<dbReference type="PIRSF" id="PIRSF019543">
    <property type="entry name" value="Clavaminate_syn"/>
    <property type="match status" value="1"/>
</dbReference>
<dbReference type="Pfam" id="PF02668">
    <property type="entry name" value="TauD"/>
    <property type="match status" value="1"/>
</dbReference>
<comment type="similarity">
    <text evidence="1">Belongs to the clavaminate synthase family.</text>
</comment>
<dbReference type="EMBL" id="WVUH01000147">
    <property type="protein sequence ID" value="MBO4207824.1"/>
    <property type="molecule type" value="Genomic_DNA"/>
</dbReference>
<evidence type="ECO:0000256" key="2">
    <source>
        <dbReference type="ARBA" id="ARBA00022723"/>
    </source>
</evidence>
<dbReference type="InterPro" id="IPR003819">
    <property type="entry name" value="TauD/TfdA-like"/>
</dbReference>
<keyword evidence="2" id="KW-0479">Metal-binding</keyword>
<comment type="caution">
    <text evidence="7">The sequence shown here is derived from an EMBL/GenBank/DDBJ whole genome shotgun (WGS) entry which is preliminary data.</text>
</comment>
<evidence type="ECO:0000313" key="7">
    <source>
        <dbReference type="EMBL" id="MBO4207824.1"/>
    </source>
</evidence>
<dbReference type="InterPro" id="IPR014503">
    <property type="entry name" value="Clavaminate_syn-like"/>
</dbReference>
<reference evidence="7 8" key="1">
    <citation type="submission" date="2019-12" db="EMBL/GenBank/DDBJ databases">
        <title>Whole genome sequencing of endophytic Actinobacterium Micromonospora sp. MPMI6T.</title>
        <authorList>
            <person name="Evv R."/>
            <person name="Podile A.R."/>
        </authorList>
    </citation>
    <scope>NUCLEOTIDE SEQUENCE [LARGE SCALE GENOMIC DNA]</scope>
    <source>
        <strain evidence="7 8">MPMI6</strain>
    </source>
</reference>
<evidence type="ECO:0000313" key="8">
    <source>
        <dbReference type="Proteomes" id="UP000823521"/>
    </source>
</evidence>